<accession>A0A1T4KD53</accession>
<dbReference type="AlphaFoldDB" id="A0A1T4KD53"/>
<evidence type="ECO:0000259" key="6">
    <source>
        <dbReference type="PROSITE" id="PS50045"/>
    </source>
</evidence>
<dbReference type="Proteomes" id="UP000190423">
    <property type="component" value="Unassembled WGS sequence"/>
</dbReference>
<reference evidence="7 8" key="1">
    <citation type="submission" date="2017-02" db="EMBL/GenBank/DDBJ databases">
        <authorList>
            <person name="Peterson S.W."/>
        </authorList>
    </citation>
    <scope>NUCLEOTIDE SEQUENCE [LARGE SCALE GENOMIC DNA]</scope>
    <source>
        <strain evidence="7 8">ATCC BAA-908</strain>
    </source>
</reference>
<dbReference type="GeneID" id="78316429"/>
<keyword evidence="3" id="KW-0805">Transcription regulation</keyword>
<evidence type="ECO:0000256" key="5">
    <source>
        <dbReference type="ARBA" id="ARBA00023163"/>
    </source>
</evidence>
<dbReference type="SMART" id="SM00382">
    <property type="entry name" value="AAA"/>
    <property type="match status" value="1"/>
</dbReference>
<dbReference type="Pfam" id="PF25601">
    <property type="entry name" value="AAA_lid_14"/>
    <property type="match status" value="1"/>
</dbReference>
<dbReference type="PROSITE" id="PS50045">
    <property type="entry name" value="SIGMA54_INTERACT_4"/>
    <property type="match status" value="1"/>
</dbReference>
<dbReference type="InterPro" id="IPR029016">
    <property type="entry name" value="GAF-like_dom_sf"/>
</dbReference>
<dbReference type="SUPFAM" id="SSF46689">
    <property type="entry name" value="Homeodomain-like"/>
    <property type="match status" value="1"/>
</dbReference>
<name>A0A1T4KD53_TREPO</name>
<sequence length="523" mass="58291">MNQFSPETLKTLIELGNSINSDYSDKGALLFRILRAAMRLVKCELYSFLTYEPGTRRIKIVASLAGGEEKKQDVELDGNCAEHEVFIKGNVLSAEDIEDDLYYAERIGERLSVRVSSFLCIPVFIEKRPVCILELVNKDRGLKFSDYDVLMLESLSAVAGNALCFCEKNILQTRQIMALKQNISFNSAGAAKFHEFIAESPAIKDLMDIVRRAAVTNSSVLLTGESGVGKELFAEQIYLNSKRSSMPFVRVNCASLSDTLMESELFGHIKGAYTSADSAQKGRFEMADGGTLFLDEVGEIPLALQPKLLRVIQDKQFERVGSSETIDVDVRIIAATNRNLAEMVEKGQFREDLFYRLNVLPIRIPPLRARKEDILPIARRFLHKYSVESGKNYTDFSESAVAALESYRWPGNVRELENAVARACIIGNPPVIQSADLRLYPGGDISASCGISEEQTDELAGVVASGAGADRSLKTAQDIFKRAYVIKILEECGWNQTKASKILEIQRTYLSRLMSELNIRENK</sequence>
<dbReference type="InterPro" id="IPR058031">
    <property type="entry name" value="AAA_lid_NorR"/>
</dbReference>
<dbReference type="Gene3D" id="3.30.450.40">
    <property type="match status" value="1"/>
</dbReference>
<dbReference type="InterPro" id="IPR009057">
    <property type="entry name" value="Homeodomain-like_sf"/>
</dbReference>
<dbReference type="Pfam" id="PF02954">
    <property type="entry name" value="HTH_8"/>
    <property type="match status" value="1"/>
</dbReference>
<gene>
    <name evidence="7" type="ORF">SAMN02745149_01131</name>
</gene>
<dbReference type="SUPFAM" id="SSF55781">
    <property type="entry name" value="GAF domain-like"/>
    <property type="match status" value="1"/>
</dbReference>
<keyword evidence="4" id="KW-0238">DNA-binding</keyword>
<dbReference type="OrthoDB" id="9803970at2"/>
<keyword evidence="2" id="KW-0067">ATP-binding</keyword>
<protein>
    <submittedName>
        <fullName evidence="7">Nif-specific regulatory protein</fullName>
    </submittedName>
</protein>
<dbReference type="InterPro" id="IPR003593">
    <property type="entry name" value="AAA+_ATPase"/>
</dbReference>
<dbReference type="Gene3D" id="1.10.10.60">
    <property type="entry name" value="Homeodomain-like"/>
    <property type="match status" value="1"/>
</dbReference>
<dbReference type="PROSITE" id="PS00676">
    <property type="entry name" value="SIGMA54_INTERACT_2"/>
    <property type="match status" value="1"/>
</dbReference>
<evidence type="ECO:0000256" key="1">
    <source>
        <dbReference type="ARBA" id="ARBA00022741"/>
    </source>
</evidence>
<dbReference type="GO" id="GO:0005524">
    <property type="term" value="F:ATP binding"/>
    <property type="evidence" value="ECO:0007669"/>
    <property type="project" value="UniProtKB-KW"/>
</dbReference>
<dbReference type="InterPro" id="IPR025943">
    <property type="entry name" value="Sigma_54_int_dom_ATP-bd_2"/>
</dbReference>
<keyword evidence="8" id="KW-1185">Reference proteome</keyword>
<dbReference type="InterPro" id="IPR027417">
    <property type="entry name" value="P-loop_NTPase"/>
</dbReference>
<dbReference type="Gene3D" id="3.40.50.300">
    <property type="entry name" value="P-loop containing nucleotide triphosphate hydrolases"/>
    <property type="match status" value="1"/>
</dbReference>
<dbReference type="Gene3D" id="1.10.8.60">
    <property type="match status" value="1"/>
</dbReference>
<dbReference type="CDD" id="cd00009">
    <property type="entry name" value="AAA"/>
    <property type="match status" value="1"/>
</dbReference>
<dbReference type="RefSeq" id="WP_078933073.1">
    <property type="nucleotide sequence ID" value="NZ_FUWG01000007.1"/>
</dbReference>
<keyword evidence="1" id="KW-0547">Nucleotide-binding</keyword>
<feature type="domain" description="Sigma-54 factor interaction" evidence="6">
    <location>
        <begin position="196"/>
        <end position="425"/>
    </location>
</feature>
<dbReference type="STRING" id="261392.SAMN02745149_01131"/>
<dbReference type="GO" id="GO:0006355">
    <property type="term" value="P:regulation of DNA-templated transcription"/>
    <property type="evidence" value="ECO:0007669"/>
    <property type="project" value="InterPro"/>
</dbReference>
<dbReference type="GO" id="GO:0043565">
    <property type="term" value="F:sequence-specific DNA binding"/>
    <property type="evidence" value="ECO:0007669"/>
    <property type="project" value="InterPro"/>
</dbReference>
<dbReference type="PROSITE" id="PS00688">
    <property type="entry name" value="SIGMA54_INTERACT_3"/>
    <property type="match status" value="1"/>
</dbReference>
<evidence type="ECO:0000256" key="3">
    <source>
        <dbReference type="ARBA" id="ARBA00023015"/>
    </source>
</evidence>
<dbReference type="FunFam" id="3.40.50.300:FF:000006">
    <property type="entry name" value="DNA-binding transcriptional regulator NtrC"/>
    <property type="match status" value="1"/>
</dbReference>
<dbReference type="InterPro" id="IPR025662">
    <property type="entry name" value="Sigma_54_int_dom_ATP-bd_1"/>
</dbReference>
<dbReference type="Pfam" id="PF00158">
    <property type="entry name" value="Sigma54_activat"/>
    <property type="match status" value="1"/>
</dbReference>
<dbReference type="EMBL" id="FUWG01000007">
    <property type="protein sequence ID" value="SJZ40253.1"/>
    <property type="molecule type" value="Genomic_DNA"/>
</dbReference>
<dbReference type="InterPro" id="IPR002197">
    <property type="entry name" value="HTH_Fis"/>
</dbReference>
<dbReference type="PANTHER" id="PTHR32071">
    <property type="entry name" value="TRANSCRIPTIONAL REGULATORY PROTEIN"/>
    <property type="match status" value="1"/>
</dbReference>
<dbReference type="InterPro" id="IPR002078">
    <property type="entry name" value="Sigma_54_int"/>
</dbReference>
<evidence type="ECO:0000313" key="8">
    <source>
        <dbReference type="Proteomes" id="UP000190423"/>
    </source>
</evidence>
<evidence type="ECO:0000256" key="2">
    <source>
        <dbReference type="ARBA" id="ARBA00022840"/>
    </source>
</evidence>
<evidence type="ECO:0000256" key="4">
    <source>
        <dbReference type="ARBA" id="ARBA00023125"/>
    </source>
</evidence>
<organism evidence="7 8">
    <name type="scientific">Treponema porcinum</name>
    <dbReference type="NCBI Taxonomy" id="261392"/>
    <lineage>
        <taxon>Bacteria</taxon>
        <taxon>Pseudomonadati</taxon>
        <taxon>Spirochaetota</taxon>
        <taxon>Spirochaetia</taxon>
        <taxon>Spirochaetales</taxon>
        <taxon>Treponemataceae</taxon>
        <taxon>Treponema</taxon>
    </lineage>
</organism>
<dbReference type="InterPro" id="IPR025944">
    <property type="entry name" value="Sigma_54_int_dom_CS"/>
</dbReference>
<evidence type="ECO:0000313" key="7">
    <source>
        <dbReference type="EMBL" id="SJZ40253.1"/>
    </source>
</evidence>
<dbReference type="Pfam" id="PF13492">
    <property type="entry name" value="GAF_3"/>
    <property type="match status" value="1"/>
</dbReference>
<dbReference type="InterPro" id="IPR003018">
    <property type="entry name" value="GAF"/>
</dbReference>
<proteinExistence type="predicted"/>
<dbReference type="SUPFAM" id="SSF52540">
    <property type="entry name" value="P-loop containing nucleoside triphosphate hydrolases"/>
    <property type="match status" value="1"/>
</dbReference>
<keyword evidence="5" id="KW-0804">Transcription</keyword>
<dbReference type="PROSITE" id="PS00675">
    <property type="entry name" value="SIGMA54_INTERACT_1"/>
    <property type="match status" value="1"/>
</dbReference>